<feature type="compositionally biased region" description="Low complexity" evidence="1">
    <location>
        <begin position="578"/>
        <end position="595"/>
    </location>
</feature>
<dbReference type="EMBL" id="KV918886">
    <property type="protein sequence ID" value="OSX75914.1"/>
    <property type="molecule type" value="Genomic_DNA"/>
</dbReference>
<organism evidence="2 3">
    <name type="scientific">Porphyra umbilicalis</name>
    <name type="common">Purple laver</name>
    <name type="synonym">Red alga</name>
    <dbReference type="NCBI Taxonomy" id="2786"/>
    <lineage>
        <taxon>Eukaryota</taxon>
        <taxon>Rhodophyta</taxon>
        <taxon>Bangiophyceae</taxon>
        <taxon>Bangiales</taxon>
        <taxon>Bangiaceae</taxon>
        <taxon>Porphyra</taxon>
    </lineage>
</organism>
<sequence>MHNYTYLSGSHSTAHPVSTARPAARPFLYVAGAGAGQGTGSSTTPRALPTAVPVAARQASAAVGGGSGGGGGGPCRPPRHVSRVTATPSTLVPPSSLAPRRPVAGVPAPSAPFAHAVPPGWVPPPPVGGSSAVPSDADDVDDREQMGGAGNWSVHPGPPNYHPRPTAASTPTLPIGTRRSRPSAAAGSQSPPSTRARRTAAPVTAGTPGSGSGVSPAIVAVRLSEMGRVHKDAIAGIRREMTASRKELAITNGSLRELTKKTDNIAAIVDRLAASLAMQRRLLDTVGGQLTAAVAAVMAVPAAPTAVAGSAAAPGSGADASSPVPDGATQQEMQVQDTKWIIELKVALEEWLLTKFLNSTCAADVWVSTADINIFLRDWTQNRLRVDAKAAVKLLQEEWPLRTRALKTSAPTADGQPAAATPKAKTTIAYQYLHRSVSHFLQRIGSKAVSAFSSYIHENLPSHKGTLRRLRGTRYKYEVRFSPQDAERLLKDDFFLVDSTCRAGLVRALAAVFDAHGSLHLFSERGPTPSGPRTIACRLGVVAVVATKVRAHLKLRAAKGNKDNVDHGSVREVDGADDISAAGPPAAAFSSSADGDMGGGGGGGGNGGTSGVGGAGGDGVAAVGSLDARGALNGGHRPEWVAELRVISRIFAAHGATAVNGLRITDGTDPRRADATRPTPPSPPPVVGPPSAATGSTATTVAALAPGMAPSTTPRALADGDGHTSVPPPMESSHVGIGAGA</sequence>
<feature type="region of interest" description="Disordered" evidence="1">
    <location>
        <begin position="59"/>
        <end position="78"/>
    </location>
</feature>
<feature type="compositionally biased region" description="Low complexity" evidence="1">
    <location>
        <begin position="689"/>
        <end position="705"/>
    </location>
</feature>
<keyword evidence="3" id="KW-1185">Reference proteome</keyword>
<feature type="compositionally biased region" description="Gly residues" evidence="1">
    <location>
        <begin position="596"/>
        <end position="611"/>
    </location>
</feature>
<feature type="region of interest" description="Disordered" evidence="1">
    <location>
        <begin position="120"/>
        <end position="214"/>
    </location>
</feature>
<gene>
    <name evidence="2" type="ORF">BU14_0216s0005</name>
</gene>
<feature type="region of interest" description="Disordered" evidence="1">
    <location>
        <begin position="575"/>
        <end position="611"/>
    </location>
</feature>
<feature type="compositionally biased region" description="Gly residues" evidence="1">
    <location>
        <begin position="63"/>
        <end position="74"/>
    </location>
</feature>
<reference evidence="2 3" key="1">
    <citation type="submission" date="2017-03" db="EMBL/GenBank/DDBJ databases">
        <title>WGS assembly of Porphyra umbilicalis.</title>
        <authorList>
            <person name="Brawley S.H."/>
            <person name="Blouin N.A."/>
            <person name="Ficko-Blean E."/>
            <person name="Wheeler G.L."/>
            <person name="Lohr M."/>
            <person name="Goodson H.V."/>
            <person name="Jenkins J.W."/>
            <person name="Blaby-Haas C.E."/>
            <person name="Helliwell K.E."/>
            <person name="Chan C."/>
            <person name="Marriage T."/>
            <person name="Bhattacharya D."/>
            <person name="Klein A.S."/>
            <person name="Badis Y."/>
            <person name="Brodie J."/>
            <person name="Cao Y."/>
            <person name="Collen J."/>
            <person name="Dittami S.M."/>
            <person name="Gachon C.M."/>
            <person name="Green B.R."/>
            <person name="Karpowicz S."/>
            <person name="Kim J.W."/>
            <person name="Kudahl U."/>
            <person name="Lin S."/>
            <person name="Michel G."/>
            <person name="Mittag M."/>
            <person name="Olson B.J."/>
            <person name="Pangilinan J."/>
            <person name="Peng Y."/>
            <person name="Qiu H."/>
            <person name="Shu S."/>
            <person name="Singer J.T."/>
            <person name="Smith A.G."/>
            <person name="Sprecher B.N."/>
            <person name="Wagner V."/>
            <person name="Wang W."/>
            <person name="Wang Z.-Y."/>
            <person name="Yan J."/>
            <person name="Yarish C."/>
            <person name="Zoeuner-Riek S."/>
            <person name="Zhuang Y."/>
            <person name="Zou Y."/>
            <person name="Lindquist E.A."/>
            <person name="Grimwood J."/>
            <person name="Barry K."/>
            <person name="Rokhsar D.S."/>
            <person name="Schmutz J."/>
            <person name="Stiller J.W."/>
            <person name="Grossman A.R."/>
            <person name="Prochnik S.E."/>
        </authorList>
    </citation>
    <scope>NUCLEOTIDE SEQUENCE [LARGE SCALE GENOMIC DNA]</scope>
    <source>
        <strain evidence="2">4086291</strain>
    </source>
</reference>
<dbReference type="Proteomes" id="UP000218209">
    <property type="component" value="Unassembled WGS sequence"/>
</dbReference>
<protein>
    <submittedName>
        <fullName evidence="2">Uncharacterized protein</fullName>
    </submittedName>
</protein>
<feature type="compositionally biased region" description="Low complexity" evidence="1">
    <location>
        <begin position="182"/>
        <end position="207"/>
    </location>
</feature>
<feature type="compositionally biased region" description="Low complexity" evidence="1">
    <location>
        <begin position="310"/>
        <end position="325"/>
    </location>
</feature>
<feature type="compositionally biased region" description="Pro residues" evidence="1">
    <location>
        <begin position="678"/>
        <end position="688"/>
    </location>
</feature>
<evidence type="ECO:0000313" key="3">
    <source>
        <dbReference type="Proteomes" id="UP000218209"/>
    </source>
</evidence>
<proteinExistence type="predicted"/>
<name>A0A1X6P4Z3_PORUM</name>
<evidence type="ECO:0000256" key="1">
    <source>
        <dbReference type="SAM" id="MobiDB-lite"/>
    </source>
</evidence>
<dbReference type="AlphaFoldDB" id="A0A1X6P4Z3"/>
<evidence type="ECO:0000313" key="2">
    <source>
        <dbReference type="EMBL" id="OSX75914.1"/>
    </source>
</evidence>
<feature type="compositionally biased region" description="Basic and acidic residues" evidence="1">
    <location>
        <begin position="666"/>
        <end position="675"/>
    </location>
</feature>
<dbReference type="PANTHER" id="PTHR12460:SF38">
    <property type="entry name" value="KINETOPLAST-ASSOCIATED PROTEIN-LIKE PROTEIN"/>
    <property type="match status" value="1"/>
</dbReference>
<dbReference type="PANTHER" id="PTHR12460">
    <property type="entry name" value="CYCLIN-DEPENDENT KINASE INHIBITOR-RELATED PROTEIN"/>
    <property type="match status" value="1"/>
</dbReference>
<accession>A0A1X6P4Z3</accession>
<feature type="region of interest" description="Disordered" evidence="1">
    <location>
        <begin position="662"/>
        <end position="741"/>
    </location>
</feature>
<feature type="region of interest" description="Disordered" evidence="1">
    <location>
        <begin position="310"/>
        <end position="330"/>
    </location>
</feature>